<accession>A0A8X6GBS1</accession>
<evidence type="ECO:0000313" key="3">
    <source>
        <dbReference type="Proteomes" id="UP000887116"/>
    </source>
</evidence>
<dbReference type="Proteomes" id="UP000887116">
    <property type="component" value="Unassembled WGS sequence"/>
</dbReference>
<comment type="caution">
    <text evidence="2">The sequence shown here is derived from an EMBL/GenBank/DDBJ whole genome shotgun (WGS) entry which is preliminary data.</text>
</comment>
<feature type="compositionally biased region" description="Basic and acidic residues" evidence="1">
    <location>
        <begin position="117"/>
        <end position="138"/>
    </location>
</feature>
<feature type="compositionally biased region" description="Basic and acidic residues" evidence="1">
    <location>
        <begin position="147"/>
        <end position="169"/>
    </location>
</feature>
<feature type="region of interest" description="Disordered" evidence="1">
    <location>
        <begin position="55"/>
        <end position="176"/>
    </location>
</feature>
<dbReference type="EMBL" id="BMAO01002199">
    <property type="protein sequence ID" value="GFQ79033.1"/>
    <property type="molecule type" value="Genomic_DNA"/>
</dbReference>
<protein>
    <submittedName>
        <fullName evidence="2">Uncharacterized protein</fullName>
    </submittedName>
</protein>
<sequence length="176" mass="19769">MSQVYHNSPSSLVEMKDAIRHEFSCIQPKILHAEMDGVITRLQTVICVGTSNIERETSPKRSEESDDTSNSDGEERNEEDLDLLASLLSDSESSLPGSDESESGMSPVEDEMEQFIDEIKESEMKKNKPDSEKVEPAQKDANVNEDNLQKNEGNCKKRKREPSDDEARTIENCSTE</sequence>
<keyword evidence="3" id="KW-1185">Reference proteome</keyword>
<name>A0A8X6GBS1_TRICU</name>
<organism evidence="2 3">
    <name type="scientific">Trichonephila clavata</name>
    <name type="common">Joro spider</name>
    <name type="synonym">Nephila clavata</name>
    <dbReference type="NCBI Taxonomy" id="2740835"/>
    <lineage>
        <taxon>Eukaryota</taxon>
        <taxon>Metazoa</taxon>
        <taxon>Ecdysozoa</taxon>
        <taxon>Arthropoda</taxon>
        <taxon>Chelicerata</taxon>
        <taxon>Arachnida</taxon>
        <taxon>Araneae</taxon>
        <taxon>Araneomorphae</taxon>
        <taxon>Entelegynae</taxon>
        <taxon>Araneoidea</taxon>
        <taxon>Nephilidae</taxon>
        <taxon>Trichonephila</taxon>
    </lineage>
</organism>
<evidence type="ECO:0000256" key="1">
    <source>
        <dbReference type="SAM" id="MobiDB-lite"/>
    </source>
</evidence>
<dbReference type="AlphaFoldDB" id="A0A8X6GBS1"/>
<feature type="compositionally biased region" description="Low complexity" evidence="1">
    <location>
        <begin position="83"/>
        <end position="98"/>
    </location>
</feature>
<evidence type="ECO:0000313" key="2">
    <source>
        <dbReference type="EMBL" id="GFQ79033.1"/>
    </source>
</evidence>
<reference evidence="2" key="1">
    <citation type="submission" date="2020-07" db="EMBL/GenBank/DDBJ databases">
        <title>Multicomponent nature underlies the extraordinary mechanical properties of spider dragline silk.</title>
        <authorList>
            <person name="Kono N."/>
            <person name="Nakamura H."/>
            <person name="Mori M."/>
            <person name="Yoshida Y."/>
            <person name="Ohtoshi R."/>
            <person name="Malay A.D."/>
            <person name="Moran D.A.P."/>
            <person name="Tomita M."/>
            <person name="Numata K."/>
            <person name="Arakawa K."/>
        </authorList>
    </citation>
    <scope>NUCLEOTIDE SEQUENCE</scope>
</reference>
<proteinExistence type="predicted"/>
<gene>
    <name evidence="2" type="ORF">TNCT_715501</name>
</gene>